<gene>
    <name evidence="2" type="ORF">TrRE_jg5577</name>
</gene>
<dbReference type="Proteomes" id="UP001165082">
    <property type="component" value="Unassembled WGS sequence"/>
</dbReference>
<feature type="compositionally biased region" description="Basic residues" evidence="1">
    <location>
        <begin position="1"/>
        <end position="12"/>
    </location>
</feature>
<accession>A0A9W6ZHE2</accession>
<evidence type="ECO:0000313" key="2">
    <source>
        <dbReference type="EMBL" id="GMH51322.1"/>
    </source>
</evidence>
<sequence>MPPKKSKPRRTPHANETPLKHKAPGHGAVSRAEGNMWSQGGGGGEGGEVKVVGGVDRPKYKAASTSVMSIGRGGGGGGGMKKKKKAGVAEGPTAKAEGTEVPAGAVRSNPDASFFS</sequence>
<comment type="caution">
    <text evidence="2">The sequence shown here is derived from an EMBL/GenBank/DDBJ whole genome shotgun (WGS) entry which is preliminary data.</text>
</comment>
<dbReference type="AlphaFoldDB" id="A0A9W6ZHE2"/>
<reference evidence="2" key="1">
    <citation type="submission" date="2022-07" db="EMBL/GenBank/DDBJ databases">
        <title>Genome analysis of Parmales, a sister group of diatoms, reveals the evolutionary specialization of diatoms from phago-mixotrophs to photoautotrophs.</title>
        <authorList>
            <person name="Ban H."/>
            <person name="Sato S."/>
            <person name="Yoshikawa S."/>
            <person name="Kazumasa Y."/>
            <person name="Nakamura Y."/>
            <person name="Ichinomiya M."/>
            <person name="Saitoh K."/>
            <person name="Sato N."/>
            <person name="Blanc-Mathieu R."/>
            <person name="Endo H."/>
            <person name="Kuwata A."/>
            <person name="Ogata H."/>
        </authorList>
    </citation>
    <scope>NUCLEOTIDE SEQUENCE</scope>
</reference>
<protein>
    <submittedName>
        <fullName evidence="2">Uncharacterized protein</fullName>
    </submittedName>
</protein>
<evidence type="ECO:0000256" key="1">
    <source>
        <dbReference type="SAM" id="MobiDB-lite"/>
    </source>
</evidence>
<dbReference type="EMBL" id="BRXZ01000702">
    <property type="protein sequence ID" value="GMH51322.1"/>
    <property type="molecule type" value="Genomic_DNA"/>
</dbReference>
<feature type="region of interest" description="Disordered" evidence="1">
    <location>
        <begin position="1"/>
        <end position="52"/>
    </location>
</feature>
<keyword evidence="3" id="KW-1185">Reference proteome</keyword>
<name>A0A9W6ZHE2_9STRA</name>
<organism evidence="2 3">
    <name type="scientific">Triparma retinervis</name>
    <dbReference type="NCBI Taxonomy" id="2557542"/>
    <lineage>
        <taxon>Eukaryota</taxon>
        <taxon>Sar</taxon>
        <taxon>Stramenopiles</taxon>
        <taxon>Ochrophyta</taxon>
        <taxon>Bolidophyceae</taxon>
        <taxon>Parmales</taxon>
        <taxon>Triparmaceae</taxon>
        <taxon>Triparma</taxon>
    </lineage>
</organism>
<dbReference type="OrthoDB" id="200864at2759"/>
<proteinExistence type="predicted"/>
<feature type="region of interest" description="Disordered" evidence="1">
    <location>
        <begin position="66"/>
        <end position="116"/>
    </location>
</feature>
<evidence type="ECO:0000313" key="3">
    <source>
        <dbReference type="Proteomes" id="UP001165082"/>
    </source>
</evidence>